<name>A0A2U3IAS3_9BURK</name>
<keyword evidence="3 4" id="KW-0732">Signal</keyword>
<reference evidence="7" key="1">
    <citation type="submission" date="2018-01" db="EMBL/GenBank/DDBJ databases">
        <authorList>
            <person name="Peeters C."/>
        </authorList>
    </citation>
    <scope>NUCLEOTIDE SEQUENCE [LARGE SCALE GENOMIC DNA]</scope>
</reference>
<evidence type="ECO:0000259" key="5">
    <source>
        <dbReference type="SMART" id="SM00062"/>
    </source>
</evidence>
<sequence>MMTQRFLAALALAGLIATAFCAHAADDVQAPAPNNDAFAPATLSGTLAKARDTGTIALGYRESSVPFSYLDARKEPIGYSIELCKALAAAVGNAVHRSLKIQWVPVTPENRIDAVADGRVDLECGSTTSNVERQKRVAFSPIFFVAGTKVMVRQGSPIRSFRDLAGKKVAVTAGTTNEKALRDIDKKFGLGIQLQVVPDHAEGFARVANGQADAFATDDVLLYGLIAENAAKGGAYQVVGDYLSYDPYGIMYRRNDPQLAQVVTDTFHELAADGEIERQYKRWFLQRLPSGTSLDMPMSAQLESIIETMAGGEAQ</sequence>
<keyword evidence="7" id="KW-1185">Reference proteome</keyword>
<dbReference type="InterPro" id="IPR001638">
    <property type="entry name" value="Solute-binding_3/MltF_N"/>
</dbReference>
<dbReference type="Proteomes" id="UP000238169">
    <property type="component" value="Unassembled WGS sequence"/>
</dbReference>
<dbReference type="AlphaFoldDB" id="A0A2U3IAS3"/>
<protein>
    <submittedName>
        <fullName evidence="6">Amino acid ABC transporter substrate-binding protein</fullName>
    </submittedName>
</protein>
<dbReference type="GO" id="GO:0005576">
    <property type="term" value="C:extracellular region"/>
    <property type="evidence" value="ECO:0007669"/>
    <property type="project" value="TreeGrafter"/>
</dbReference>
<dbReference type="Gene3D" id="3.40.190.10">
    <property type="entry name" value="Periplasmic binding protein-like II"/>
    <property type="match status" value="2"/>
</dbReference>
<dbReference type="CDD" id="cd13688">
    <property type="entry name" value="PBP2_GltI_DEBP"/>
    <property type="match status" value="1"/>
</dbReference>
<organism evidence="6 7">
    <name type="scientific">Caballeronia novacaledonica</name>
    <dbReference type="NCBI Taxonomy" id="1544861"/>
    <lineage>
        <taxon>Bacteria</taxon>
        <taxon>Pseudomonadati</taxon>
        <taxon>Pseudomonadota</taxon>
        <taxon>Betaproteobacteria</taxon>
        <taxon>Burkholderiales</taxon>
        <taxon>Burkholderiaceae</taxon>
        <taxon>Caballeronia</taxon>
    </lineage>
</organism>
<evidence type="ECO:0000256" key="3">
    <source>
        <dbReference type="ARBA" id="ARBA00022729"/>
    </source>
</evidence>
<evidence type="ECO:0000313" key="6">
    <source>
        <dbReference type="EMBL" id="SPB17225.1"/>
    </source>
</evidence>
<feature type="domain" description="Solute-binding protein family 3/N-terminal" evidence="5">
    <location>
        <begin position="55"/>
        <end position="287"/>
    </location>
</feature>
<evidence type="ECO:0000313" key="7">
    <source>
        <dbReference type="Proteomes" id="UP000238169"/>
    </source>
</evidence>
<accession>A0A2U3IAS3</accession>
<proteinExistence type="inferred from homology"/>
<evidence type="ECO:0000256" key="1">
    <source>
        <dbReference type="ARBA" id="ARBA00010333"/>
    </source>
</evidence>
<keyword evidence="2" id="KW-0813">Transport</keyword>
<feature type="chain" id="PRO_5015508209" evidence="4">
    <location>
        <begin position="25"/>
        <end position="315"/>
    </location>
</feature>
<dbReference type="GO" id="GO:0030288">
    <property type="term" value="C:outer membrane-bounded periplasmic space"/>
    <property type="evidence" value="ECO:0007669"/>
    <property type="project" value="TreeGrafter"/>
</dbReference>
<dbReference type="InterPro" id="IPR051455">
    <property type="entry name" value="Bact_solute-bind_prot3"/>
</dbReference>
<dbReference type="SMART" id="SM00062">
    <property type="entry name" value="PBPb"/>
    <property type="match status" value="1"/>
</dbReference>
<feature type="signal peptide" evidence="4">
    <location>
        <begin position="1"/>
        <end position="24"/>
    </location>
</feature>
<dbReference type="Pfam" id="PF00497">
    <property type="entry name" value="SBP_bac_3"/>
    <property type="match status" value="1"/>
</dbReference>
<dbReference type="OrthoDB" id="7240770at2"/>
<evidence type="ECO:0000256" key="2">
    <source>
        <dbReference type="ARBA" id="ARBA00022448"/>
    </source>
</evidence>
<dbReference type="RefSeq" id="WP_106856747.1">
    <property type="nucleotide sequence ID" value="NZ_OGTP01000017.1"/>
</dbReference>
<dbReference type="SUPFAM" id="SSF53850">
    <property type="entry name" value="Periplasmic binding protein-like II"/>
    <property type="match status" value="1"/>
</dbReference>
<evidence type="ECO:0000256" key="4">
    <source>
        <dbReference type="SAM" id="SignalP"/>
    </source>
</evidence>
<dbReference type="PANTHER" id="PTHR30085">
    <property type="entry name" value="AMINO ACID ABC TRANSPORTER PERMEASE"/>
    <property type="match status" value="1"/>
</dbReference>
<dbReference type="EMBL" id="OGTP01000017">
    <property type="protein sequence ID" value="SPB17225.1"/>
    <property type="molecule type" value="Genomic_DNA"/>
</dbReference>
<gene>
    <name evidence="6" type="ORF">NOV72_04430</name>
</gene>
<dbReference type="GO" id="GO:0006865">
    <property type="term" value="P:amino acid transport"/>
    <property type="evidence" value="ECO:0007669"/>
    <property type="project" value="TreeGrafter"/>
</dbReference>
<comment type="similarity">
    <text evidence="1">Belongs to the bacterial solute-binding protein 3 family.</text>
</comment>
<dbReference type="PANTHER" id="PTHR30085:SF2">
    <property type="entry name" value="GLUTAMATE_ASPARTATE IMPORT SOLUTE-BINDING PROTEIN"/>
    <property type="match status" value="1"/>
</dbReference>